<dbReference type="Pfam" id="PF00078">
    <property type="entry name" value="RVT_1"/>
    <property type="match status" value="1"/>
</dbReference>
<dbReference type="FunFam" id="3.30.70.270:FF:000003">
    <property type="entry name" value="Transposon Ty3-G Gag-Pol polyprotein"/>
    <property type="match status" value="1"/>
</dbReference>
<dbReference type="InterPro" id="IPR000477">
    <property type="entry name" value="RT_dom"/>
</dbReference>
<name>A0AAV2DAI2_9ROSI</name>
<dbReference type="PANTHER" id="PTHR33064:SF37">
    <property type="entry name" value="RIBONUCLEASE H"/>
    <property type="match status" value="1"/>
</dbReference>
<dbReference type="InterPro" id="IPR051320">
    <property type="entry name" value="Viral_Replic_Matur_Polypro"/>
</dbReference>
<gene>
    <name evidence="3" type="ORF">LTRI10_LOCUS12245</name>
</gene>
<feature type="region of interest" description="Disordered" evidence="1">
    <location>
        <begin position="281"/>
        <end position="303"/>
    </location>
</feature>
<evidence type="ECO:0000256" key="1">
    <source>
        <dbReference type="SAM" id="MobiDB-lite"/>
    </source>
</evidence>
<dbReference type="SUPFAM" id="SSF56672">
    <property type="entry name" value="DNA/RNA polymerases"/>
    <property type="match status" value="1"/>
</dbReference>
<keyword evidence="4" id="KW-1185">Reference proteome</keyword>
<evidence type="ECO:0000313" key="3">
    <source>
        <dbReference type="EMBL" id="CAL1369853.1"/>
    </source>
</evidence>
<dbReference type="AlphaFoldDB" id="A0AAV2DAI2"/>
<dbReference type="Gene3D" id="3.30.70.270">
    <property type="match status" value="2"/>
</dbReference>
<proteinExistence type="predicted"/>
<dbReference type="InterPro" id="IPR043128">
    <property type="entry name" value="Rev_trsase/Diguanyl_cyclase"/>
</dbReference>
<dbReference type="InterPro" id="IPR043502">
    <property type="entry name" value="DNA/RNA_pol_sf"/>
</dbReference>
<evidence type="ECO:0000259" key="2">
    <source>
        <dbReference type="PROSITE" id="PS50878"/>
    </source>
</evidence>
<dbReference type="PANTHER" id="PTHR33064">
    <property type="entry name" value="POL PROTEIN"/>
    <property type="match status" value="1"/>
</dbReference>
<evidence type="ECO:0000313" key="4">
    <source>
        <dbReference type="Proteomes" id="UP001497516"/>
    </source>
</evidence>
<feature type="domain" description="Reverse transcriptase" evidence="2">
    <location>
        <begin position="1"/>
        <end position="118"/>
    </location>
</feature>
<accession>A0AAV2DAI2</accession>
<dbReference type="EMBL" id="OZ034815">
    <property type="protein sequence ID" value="CAL1369853.1"/>
    <property type="molecule type" value="Genomic_DNA"/>
</dbReference>
<dbReference type="Proteomes" id="UP001497516">
    <property type="component" value="Chromosome 2"/>
</dbReference>
<sequence length="328" mass="36937">MGGTITRFSSQNLLTIVESSVTGMALTRYGSYEFLVMPFGLTNAPATFCTLMNQVFEPFLDRFVVVYLDDIVVYSKTLDEHAEHLRQVFQVLCDNELYVKREKCTFAATEVPFLGHVIGGGKLKMDGAKVQAIQEWEPPTRVPELRSFLGLANYYRRFIKGYSNIGARVVVIPRPCQLLSEVYQGLLQHCSTLVGGSHSWIACTFAPSIFNLPPPMTCPKNGTSVAANVHFSLLTYNSLSRRTWKTWRRTSLESFLTFLFYLPFDQMEREQIETAAVQNNNGEQVLPPPGNSENLTEDALPQNPLGASTCFQNPINYQSGEMRPHIRL</sequence>
<dbReference type="CDD" id="cd01647">
    <property type="entry name" value="RT_LTR"/>
    <property type="match status" value="1"/>
</dbReference>
<protein>
    <recommendedName>
        <fullName evidence="2">Reverse transcriptase domain-containing protein</fullName>
    </recommendedName>
</protein>
<dbReference type="PROSITE" id="PS50878">
    <property type="entry name" value="RT_POL"/>
    <property type="match status" value="1"/>
</dbReference>
<organism evidence="3 4">
    <name type="scientific">Linum trigynum</name>
    <dbReference type="NCBI Taxonomy" id="586398"/>
    <lineage>
        <taxon>Eukaryota</taxon>
        <taxon>Viridiplantae</taxon>
        <taxon>Streptophyta</taxon>
        <taxon>Embryophyta</taxon>
        <taxon>Tracheophyta</taxon>
        <taxon>Spermatophyta</taxon>
        <taxon>Magnoliopsida</taxon>
        <taxon>eudicotyledons</taxon>
        <taxon>Gunneridae</taxon>
        <taxon>Pentapetalae</taxon>
        <taxon>rosids</taxon>
        <taxon>fabids</taxon>
        <taxon>Malpighiales</taxon>
        <taxon>Linaceae</taxon>
        <taxon>Linum</taxon>
    </lineage>
</organism>
<reference evidence="3 4" key="1">
    <citation type="submission" date="2024-04" db="EMBL/GenBank/DDBJ databases">
        <authorList>
            <person name="Fracassetti M."/>
        </authorList>
    </citation>
    <scope>NUCLEOTIDE SEQUENCE [LARGE SCALE GENOMIC DNA]</scope>
</reference>